<evidence type="ECO:0000313" key="1">
    <source>
        <dbReference type="EMBL" id="MBO1915997.1"/>
    </source>
</evidence>
<dbReference type="Proteomes" id="UP000664477">
    <property type="component" value="Unassembled WGS sequence"/>
</dbReference>
<dbReference type="AlphaFoldDB" id="A0A939NGT2"/>
<comment type="caution">
    <text evidence="1">The sequence shown here is derived from an EMBL/GenBank/DDBJ whole genome shotgun (WGS) entry which is preliminary data.</text>
</comment>
<reference evidence="1" key="1">
    <citation type="submission" date="2021-03" db="EMBL/GenBank/DDBJ databases">
        <title>Molecular epidemiology and mechanisms of colistin and carbapenem resistance in Enterobacteriaceae from clinical isolates, the environment and porcine samples in Pretoria, South Africa.</title>
        <authorList>
            <person name="Bogoshi D."/>
            <person name="Mbelle N.M."/>
            <person name="Naidoo V."/>
            <person name="Osei Sekyere J."/>
        </authorList>
    </citation>
    <scope>NUCLEOTIDE SEQUENCE</scope>
    <source>
        <strain evidence="1">C052</strain>
    </source>
</reference>
<protein>
    <submittedName>
        <fullName evidence="1">Uncharacterized protein</fullName>
    </submittedName>
</protein>
<gene>
    <name evidence="1" type="ORF">J4727_05345</name>
</gene>
<proteinExistence type="predicted"/>
<dbReference type="EMBL" id="JAGETQ010000017">
    <property type="protein sequence ID" value="MBO1915997.1"/>
    <property type="molecule type" value="Genomic_DNA"/>
</dbReference>
<organism evidence="1 2">
    <name type="scientific">Providencia rettgeri</name>
    <dbReference type="NCBI Taxonomy" id="587"/>
    <lineage>
        <taxon>Bacteria</taxon>
        <taxon>Pseudomonadati</taxon>
        <taxon>Pseudomonadota</taxon>
        <taxon>Gammaproteobacteria</taxon>
        <taxon>Enterobacterales</taxon>
        <taxon>Morganellaceae</taxon>
        <taxon>Providencia</taxon>
    </lineage>
</organism>
<accession>A0A939NGT2</accession>
<name>A0A939NGT2_PRORE</name>
<evidence type="ECO:0000313" key="2">
    <source>
        <dbReference type="Proteomes" id="UP000664477"/>
    </source>
</evidence>
<sequence length="85" mass="9933">MIQENLFLMPKINNQKQRNIFESASVAQENHHGLAALSTNVLTGDNAIDVMRDMDVRATFRELFGKKRLSFRYWLPSRLFTSKKF</sequence>